<dbReference type="InterPro" id="IPR008906">
    <property type="entry name" value="HATC_C_dom"/>
</dbReference>
<gene>
    <name evidence="2" type="primary">PFKFB1</name>
</gene>
<dbReference type="AlphaFoldDB" id="A0A1A8B204"/>
<reference evidence="2" key="1">
    <citation type="submission" date="2016-05" db="EMBL/GenBank/DDBJ databases">
        <authorList>
            <person name="Lavstsen T."/>
            <person name="Jespersen J.S."/>
        </authorList>
    </citation>
    <scope>NUCLEOTIDE SEQUENCE</scope>
    <source>
        <tissue evidence="2">Brain</tissue>
    </source>
</reference>
<evidence type="ECO:0000313" key="2">
    <source>
        <dbReference type="EMBL" id="SBP60510.1"/>
    </source>
</evidence>
<name>A0A1A8B204_NOTFU</name>
<dbReference type="EMBL" id="HADY01022025">
    <property type="protein sequence ID" value="SBP60510.1"/>
    <property type="molecule type" value="Transcribed_RNA"/>
</dbReference>
<dbReference type="GO" id="GO:0046983">
    <property type="term" value="F:protein dimerization activity"/>
    <property type="evidence" value="ECO:0007669"/>
    <property type="project" value="InterPro"/>
</dbReference>
<keyword evidence="2" id="KW-0808">Transferase</keyword>
<sequence>MPPTEGQESASPPPKKTAMAELFGEVFKKQDQVKTLAQVVEDEVASYRLAESIGVDADPFRWWKTNEHKFPHVAKVAKRLLCVPGTSVPSERIFSTAGDIVSANRSRLAPDSVDRLIFLHKNLSIVDE</sequence>
<dbReference type="GO" id="GO:0016301">
    <property type="term" value="F:kinase activity"/>
    <property type="evidence" value="ECO:0007669"/>
    <property type="project" value="UniProtKB-KW"/>
</dbReference>
<dbReference type="SUPFAM" id="SSF53098">
    <property type="entry name" value="Ribonuclease H-like"/>
    <property type="match status" value="1"/>
</dbReference>
<organism evidence="2">
    <name type="scientific">Nothobranchius furzeri</name>
    <name type="common">Turquoise killifish</name>
    <dbReference type="NCBI Taxonomy" id="105023"/>
    <lineage>
        <taxon>Eukaryota</taxon>
        <taxon>Metazoa</taxon>
        <taxon>Chordata</taxon>
        <taxon>Craniata</taxon>
        <taxon>Vertebrata</taxon>
        <taxon>Euteleostomi</taxon>
        <taxon>Actinopterygii</taxon>
        <taxon>Neopterygii</taxon>
        <taxon>Teleostei</taxon>
        <taxon>Neoteleostei</taxon>
        <taxon>Acanthomorphata</taxon>
        <taxon>Ovalentaria</taxon>
        <taxon>Atherinomorphae</taxon>
        <taxon>Cyprinodontiformes</taxon>
        <taxon>Nothobranchiidae</taxon>
        <taxon>Nothobranchius</taxon>
    </lineage>
</organism>
<dbReference type="Pfam" id="PF05699">
    <property type="entry name" value="Dimer_Tnp_hAT"/>
    <property type="match status" value="1"/>
</dbReference>
<feature type="domain" description="HAT C-terminal dimerisation" evidence="1">
    <location>
        <begin position="55"/>
        <end position="123"/>
    </location>
</feature>
<accession>A0A1A8B204</accession>
<proteinExistence type="predicted"/>
<dbReference type="InterPro" id="IPR012337">
    <property type="entry name" value="RNaseH-like_sf"/>
</dbReference>
<dbReference type="PANTHER" id="PTHR47611">
    <property type="entry name" value="HAT DIMERISATION DOMAIN, C-TERMINAL"/>
    <property type="match status" value="1"/>
</dbReference>
<protein>
    <submittedName>
        <fullName evidence="2">6-phosphofructo-2-kinase/fructose-2, 6-biphosphatase 1</fullName>
    </submittedName>
</protein>
<keyword evidence="2" id="KW-0418">Kinase</keyword>
<dbReference type="PANTHER" id="PTHR47611:SF3">
    <property type="entry name" value="HAT C-TERMINAL DIMERISATION DOMAIN-CONTAINING PROTEIN"/>
    <property type="match status" value="1"/>
</dbReference>
<reference evidence="2" key="2">
    <citation type="submission" date="2016-06" db="EMBL/GenBank/DDBJ databases">
        <title>The genome of a short-lived fish provides insights into sex chromosome evolution and the genetic control of aging.</title>
        <authorList>
            <person name="Reichwald K."/>
            <person name="Felder M."/>
            <person name="Petzold A."/>
            <person name="Koch P."/>
            <person name="Groth M."/>
            <person name="Platzer M."/>
        </authorList>
    </citation>
    <scope>NUCLEOTIDE SEQUENCE</scope>
    <source>
        <tissue evidence="2">Brain</tissue>
    </source>
</reference>
<evidence type="ECO:0000259" key="1">
    <source>
        <dbReference type="Pfam" id="PF05699"/>
    </source>
</evidence>